<dbReference type="Proteomes" id="UP000606193">
    <property type="component" value="Unassembled WGS sequence"/>
</dbReference>
<name>A0ABR7N011_9FIRM</name>
<evidence type="ECO:0000256" key="1">
    <source>
        <dbReference type="SAM" id="SignalP"/>
    </source>
</evidence>
<dbReference type="CDD" id="cd00063">
    <property type="entry name" value="FN3"/>
    <property type="match status" value="1"/>
</dbReference>
<accession>A0ABR7N011</accession>
<organism evidence="2 3">
    <name type="scientific">Jutongia huaianensis</name>
    <dbReference type="NCBI Taxonomy" id="2763668"/>
    <lineage>
        <taxon>Bacteria</taxon>
        <taxon>Bacillati</taxon>
        <taxon>Bacillota</taxon>
        <taxon>Clostridia</taxon>
        <taxon>Lachnospirales</taxon>
        <taxon>Lachnospiraceae</taxon>
        <taxon>Jutongia</taxon>
    </lineage>
</organism>
<protein>
    <submittedName>
        <fullName evidence="2">Fibronectin type III domain-containing protein</fullName>
    </submittedName>
</protein>
<proteinExistence type="predicted"/>
<dbReference type="InterPro" id="IPR003961">
    <property type="entry name" value="FN3_dom"/>
</dbReference>
<reference evidence="2 3" key="1">
    <citation type="submission" date="2020-08" db="EMBL/GenBank/DDBJ databases">
        <title>Genome public.</title>
        <authorList>
            <person name="Liu C."/>
            <person name="Sun Q."/>
        </authorList>
    </citation>
    <scope>NUCLEOTIDE SEQUENCE [LARGE SCALE GENOMIC DNA]</scope>
    <source>
        <strain evidence="2 3">NSJ-37</strain>
    </source>
</reference>
<dbReference type="SUPFAM" id="SSF49265">
    <property type="entry name" value="Fibronectin type III"/>
    <property type="match status" value="1"/>
</dbReference>
<feature type="chain" id="PRO_5046582287" evidence="1">
    <location>
        <begin position="24"/>
        <end position="562"/>
    </location>
</feature>
<evidence type="ECO:0000313" key="2">
    <source>
        <dbReference type="EMBL" id="MBC8561974.1"/>
    </source>
</evidence>
<keyword evidence="3" id="KW-1185">Reference proteome</keyword>
<evidence type="ECO:0000313" key="3">
    <source>
        <dbReference type="Proteomes" id="UP000606193"/>
    </source>
</evidence>
<dbReference type="RefSeq" id="WP_249297549.1">
    <property type="nucleotide sequence ID" value="NZ_JACRSX010000004.1"/>
</dbReference>
<keyword evidence="1" id="KW-0732">Signal</keyword>
<dbReference type="InterPro" id="IPR036116">
    <property type="entry name" value="FN3_sf"/>
</dbReference>
<feature type="signal peptide" evidence="1">
    <location>
        <begin position="1"/>
        <end position="23"/>
    </location>
</feature>
<comment type="caution">
    <text evidence="2">The sequence shown here is derived from an EMBL/GenBank/DDBJ whole genome shotgun (WGS) entry which is preliminary data.</text>
</comment>
<dbReference type="PROSITE" id="PS51257">
    <property type="entry name" value="PROKAR_LIPOPROTEIN"/>
    <property type="match status" value="1"/>
</dbReference>
<gene>
    <name evidence="2" type="ORF">H8704_04890</name>
</gene>
<dbReference type="InterPro" id="IPR013783">
    <property type="entry name" value="Ig-like_fold"/>
</dbReference>
<dbReference type="Gene3D" id="2.60.40.10">
    <property type="entry name" value="Immunoglobulins"/>
    <property type="match status" value="2"/>
</dbReference>
<dbReference type="EMBL" id="JACRSX010000004">
    <property type="protein sequence ID" value="MBC8561974.1"/>
    <property type="molecule type" value="Genomic_DNA"/>
</dbReference>
<sequence>MIRKKIMISGFLCLLCGTMLVSCKPARQGEKSSDAFTASMVADVRPIEEIKVSAKMDESSQVRISWNQVSRAASYVVCRSDNDGSEWKKLKELTPDKTSYVDDTAAMGMDYHYKVEAACEYSQTDHFAYDKDQMPQKLTAECNIYTGVGGAFWDQKAMKAKQQKIGEILLTYSFGGGGKEAVEPEGVEIYRGTSAGHMKLLERGLVKDISTQEFDFGKNYVDSTVEQGKTYFYQIRAYALLNGKRVYGKRSDAIEVQAAEPEGVYSLRLVREPDSYRSNIVVALTSTKKENGVLTLLSDILTQKITMMYRMSADYYAQQAMDGSEVTVSTASRSSDQKQAKKPPYQAMKLKADRYSMDGRYFQSVTGDIVLDPQKTVYLELSPAASGQTLLASANLSVEEISFQARYNEGKHLMKLDVKGQKAFMEDLSSDGGYQIWTESATKGQSDQIRIGLLSRYSGNQTLKISQEQLLAVTYRYQRKNDDKLLEMTLAAEKYSTDGVKWKKISGDIMLKADELVYLQLVPQQDRIPYRQKGQRHGDLILSGTYGQNTSWTLQTDLLKGE</sequence>